<organism evidence="7 8">
    <name type="scientific">Auraticoccus monumenti</name>
    <dbReference type="NCBI Taxonomy" id="675864"/>
    <lineage>
        <taxon>Bacteria</taxon>
        <taxon>Bacillati</taxon>
        <taxon>Actinomycetota</taxon>
        <taxon>Actinomycetes</taxon>
        <taxon>Propionibacteriales</taxon>
        <taxon>Propionibacteriaceae</taxon>
        <taxon>Auraticoccus</taxon>
    </lineage>
</organism>
<proteinExistence type="predicted"/>
<keyword evidence="4 5" id="KW-0472">Membrane</keyword>
<dbReference type="AlphaFoldDB" id="A0A1G7E5Y1"/>
<dbReference type="InterPro" id="IPR012551">
    <property type="entry name" value="DUF1707_SHOCT-like"/>
</dbReference>
<feature type="domain" description="DUF1707" evidence="6">
    <location>
        <begin position="12"/>
        <end position="60"/>
    </location>
</feature>
<comment type="subcellular location">
    <subcellularLocation>
        <location evidence="1">Membrane</location>
        <topology evidence="1">Multi-pass membrane protein</topology>
    </subcellularLocation>
</comment>
<gene>
    <name evidence="7" type="ORF">SAMN04489747_3833</name>
</gene>
<evidence type="ECO:0000256" key="2">
    <source>
        <dbReference type="ARBA" id="ARBA00022692"/>
    </source>
</evidence>
<dbReference type="InterPro" id="IPR019109">
    <property type="entry name" value="MamF_MmsF"/>
</dbReference>
<evidence type="ECO:0000259" key="6">
    <source>
        <dbReference type="Pfam" id="PF08044"/>
    </source>
</evidence>
<protein>
    <recommendedName>
        <fullName evidence="6">DUF1707 domain-containing protein</fullName>
    </recommendedName>
</protein>
<evidence type="ECO:0000313" key="8">
    <source>
        <dbReference type="Proteomes" id="UP000198546"/>
    </source>
</evidence>
<dbReference type="STRING" id="675864.SAMN04489747_3833"/>
<dbReference type="Proteomes" id="UP000198546">
    <property type="component" value="Chromosome i"/>
</dbReference>
<evidence type="ECO:0000256" key="3">
    <source>
        <dbReference type="ARBA" id="ARBA00022989"/>
    </source>
</evidence>
<evidence type="ECO:0000313" key="7">
    <source>
        <dbReference type="EMBL" id="SDE59029.1"/>
    </source>
</evidence>
<dbReference type="Pfam" id="PF09685">
    <property type="entry name" value="MamF_MmsF"/>
    <property type="match status" value="1"/>
</dbReference>
<reference evidence="7 8" key="1">
    <citation type="submission" date="2016-10" db="EMBL/GenBank/DDBJ databases">
        <authorList>
            <person name="de Groot N.N."/>
        </authorList>
    </citation>
    <scope>NUCLEOTIDE SEQUENCE [LARGE SCALE GENOMIC DNA]</scope>
    <source>
        <strain evidence="7 8">MON 2.2</strain>
    </source>
</reference>
<feature type="transmembrane region" description="Helical" evidence="5">
    <location>
        <begin position="158"/>
        <end position="176"/>
    </location>
</feature>
<evidence type="ECO:0000256" key="1">
    <source>
        <dbReference type="ARBA" id="ARBA00004141"/>
    </source>
</evidence>
<dbReference type="EMBL" id="LT629688">
    <property type="protein sequence ID" value="SDE59029.1"/>
    <property type="molecule type" value="Genomic_DNA"/>
</dbReference>
<name>A0A1G7E5Y1_9ACTN</name>
<keyword evidence="3 5" id="KW-1133">Transmembrane helix</keyword>
<keyword evidence="8" id="KW-1185">Reference proteome</keyword>
<feature type="transmembrane region" description="Helical" evidence="5">
    <location>
        <begin position="130"/>
        <end position="152"/>
    </location>
</feature>
<feature type="transmembrane region" description="Helical" evidence="5">
    <location>
        <begin position="96"/>
        <end position="118"/>
    </location>
</feature>
<evidence type="ECO:0000256" key="4">
    <source>
        <dbReference type="ARBA" id="ARBA00023136"/>
    </source>
</evidence>
<sequence length="200" mass="21796">MYEHPSLNQPVTEQQRDRAEAWLQGAYAEGRITEDEFDRRIGQVISAVTRRDLNLAFYGLVDVSRGSQALGTHPAYQPTNAALARTGEQVGKGAAAVGHFSGMFTSFFGPGLFFLLSPEGSYARKEAAKAFNFQVLSLLTLIVAGIASIFLPDFLENLMFPLITLGWFLGTIIGGAKAAQGDDWQNPATKAAKLKILREQ</sequence>
<accession>A0A1G7E5Y1</accession>
<evidence type="ECO:0000256" key="5">
    <source>
        <dbReference type="SAM" id="Phobius"/>
    </source>
</evidence>
<keyword evidence="2 5" id="KW-0812">Transmembrane</keyword>
<dbReference type="Pfam" id="PF08044">
    <property type="entry name" value="DUF1707"/>
    <property type="match status" value="1"/>
</dbReference>